<evidence type="ECO:0000256" key="1">
    <source>
        <dbReference type="SAM" id="MobiDB-lite"/>
    </source>
</evidence>
<feature type="region of interest" description="Disordered" evidence="1">
    <location>
        <begin position="195"/>
        <end position="257"/>
    </location>
</feature>
<proteinExistence type="predicted"/>
<protein>
    <submittedName>
        <fullName evidence="2">Uncharacterized protein</fullName>
    </submittedName>
</protein>
<evidence type="ECO:0000313" key="2">
    <source>
        <dbReference type="EMBL" id="AYV84012.1"/>
    </source>
</evidence>
<sequence>MASGSTPFAGLGHLHPPVATPVGDLRREIGAYLEGETGGIGTARAAAPHPVHSGREYTSAFHPAAAVAVRPDAAVAAARAIAEWKAMYGDDVDAFKIALGGPAVDRKRAFGVPARSAGPRVLHRAVRRTAPAKTAAKTAATGAVRPHWDSTPVAPGVPAVPAAARRGRSVAVATSTSADFDEACEIAEIADGERKYAHGSGFTTPPTRPAPTSPPPHELKARGPPPARHEELSPRGSISSPTGATAAPSAPTVPKYPVLGGMDRKEIAEYYKAIAPKPQPVPVDETQTEIETKINDSIRHIQRAGYVPVILVIGSDPEEKCLLETRFPSTRVFPVHKDSTTHICRADFDSSHARDDLFTRLTNASYQVAAISFGGSSFKLMTRIDDMFRDIEKNLASKGVYIGPMQIFRGGCIVTDNSEPTISLLNQVSIPRNFSAEKQTKLMTDTRDGIFTALKSIFARADMYIRKPYPFFENLEGIPFKITYFVAQKA</sequence>
<feature type="compositionally biased region" description="Pro residues" evidence="1">
    <location>
        <begin position="206"/>
        <end position="216"/>
    </location>
</feature>
<accession>A0A3G5AA99</accession>
<name>A0A3G5AA99_9VIRU</name>
<organism evidence="2">
    <name type="scientific">Hyperionvirus sp</name>
    <dbReference type="NCBI Taxonomy" id="2487770"/>
    <lineage>
        <taxon>Viruses</taxon>
        <taxon>Varidnaviria</taxon>
        <taxon>Bamfordvirae</taxon>
        <taxon>Nucleocytoviricota</taxon>
        <taxon>Megaviricetes</taxon>
        <taxon>Imitervirales</taxon>
        <taxon>Mimiviridae</taxon>
        <taxon>Klosneuvirinae</taxon>
    </lineage>
</organism>
<feature type="compositionally biased region" description="Low complexity" evidence="1">
    <location>
        <begin position="239"/>
        <end position="252"/>
    </location>
</feature>
<feature type="compositionally biased region" description="Basic and acidic residues" evidence="1">
    <location>
        <begin position="217"/>
        <end position="233"/>
    </location>
</feature>
<gene>
    <name evidence="2" type="ORF">Hyperionvirus15_50</name>
</gene>
<dbReference type="EMBL" id="MK072397">
    <property type="protein sequence ID" value="AYV84012.1"/>
    <property type="molecule type" value="Genomic_DNA"/>
</dbReference>
<reference evidence="2" key="1">
    <citation type="submission" date="2018-10" db="EMBL/GenBank/DDBJ databases">
        <title>Hidden diversity of soil giant viruses.</title>
        <authorList>
            <person name="Schulz F."/>
            <person name="Alteio L."/>
            <person name="Goudeau D."/>
            <person name="Ryan E.M."/>
            <person name="Malmstrom R.R."/>
            <person name="Blanchard J."/>
            <person name="Woyke T."/>
        </authorList>
    </citation>
    <scope>NUCLEOTIDE SEQUENCE</scope>
    <source>
        <strain evidence="2">HYV1</strain>
    </source>
</reference>